<organism evidence="1 2">
    <name type="scientific">Natranaeroarchaeum sulfidigenes</name>
    <dbReference type="NCBI Taxonomy" id="2784880"/>
    <lineage>
        <taxon>Archaea</taxon>
        <taxon>Methanobacteriati</taxon>
        <taxon>Methanobacteriota</taxon>
        <taxon>Stenosarchaea group</taxon>
        <taxon>Halobacteria</taxon>
        <taxon>Halobacteriales</taxon>
        <taxon>Natronoarchaeaceae</taxon>
        <taxon>Natranaeroarchaeum</taxon>
    </lineage>
</organism>
<accession>A0A897MVF1</accession>
<dbReference type="KEGG" id="hara:AArcS_2795"/>
<proteinExistence type="predicted"/>
<dbReference type="AlphaFoldDB" id="A0A897MVF1"/>
<evidence type="ECO:0000313" key="1">
    <source>
        <dbReference type="EMBL" id="QSG03988.1"/>
    </source>
</evidence>
<reference evidence="1" key="1">
    <citation type="submission" date="2020-11" db="EMBL/GenBank/DDBJ databases">
        <title>Carbohydrate-dependent, anaerobic sulfur respiration: A novel catabolism in halophilic archaea.</title>
        <authorList>
            <person name="Sorokin D.Y."/>
            <person name="Messina E."/>
            <person name="Smedile F."/>
            <person name="La Cono V."/>
            <person name="Hallsworth J.E."/>
            <person name="Yakimov M.M."/>
        </authorList>
    </citation>
    <scope>NUCLEOTIDE SEQUENCE</scope>
    <source>
        <strain evidence="1">AArc-S</strain>
    </source>
</reference>
<sequence>MIITPISPGFHNHQSWQRYTNRKRAPGWRTHCIEIVLTATGERIRYSASARETQQ</sequence>
<evidence type="ECO:0000313" key="2">
    <source>
        <dbReference type="Proteomes" id="UP000663586"/>
    </source>
</evidence>
<dbReference type="Proteomes" id="UP000663586">
    <property type="component" value="Chromosome"/>
</dbReference>
<name>A0A897MVF1_9EURY</name>
<gene>
    <name evidence="1" type="ORF">AArcS_2795</name>
</gene>
<dbReference type="EMBL" id="CP064786">
    <property type="protein sequence ID" value="QSG03988.1"/>
    <property type="molecule type" value="Genomic_DNA"/>
</dbReference>
<keyword evidence="2" id="KW-1185">Reference proteome</keyword>
<protein>
    <submittedName>
        <fullName evidence="1">Uncharacterized protein</fullName>
    </submittedName>
</protein>